<dbReference type="Proteomes" id="UP000663970">
    <property type="component" value="Unassembled WGS sequence"/>
</dbReference>
<keyword evidence="3 6" id="KW-0731">Sigma factor</keyword>
<dbReference type="PANTHER" id="PTHR43133:SF60">
    <property type="entry name" value="RNA POLYMERASE SIGMA FACTOR SIGV"/>
    <property type="match status" value="1"/>
</dbReference>
<evidence type="ECO:0000259" key="8">
    <source>
        <dbReference type="Pfam" id="PF08281"/>
    </source>
</evidence>
<dbReference type="SUPFAM" id="SSF88946">
    <property type="entry name" value="Sigma2 domain of RNA polymerase sigma factors"/>
    <property type="match status" value="1"/>
</dbReference>
<evidence type="ECO:0000256" key="1">
    <source>
        <dbReference type="ARBA" id="ARBA00010641"/>
    </source>
</evidence>
<dbReference type="Gene3D" id="1.10.1740.10">
    <property type="match status" value="1"/>
</dbReference>
<dbReference type="InterPro" id="IPR039425">
    <property type="entry name" value="RNA_pol_sigma-70-like"/>
</dbReference>
<evidence type="ECO:0000259" key="7">
    <source>
        <dbReference type="Pfam" id="PF04542"/>
    </source>
</evidence>
<protein>
    <recommendedName>
        <fullName evidence="6">RNA polymerase sigma factor</fullName>
    </recommendedName>
</protein>
<proteinExistence type="inferred from homology"/>
<feature type="domain" description="RNA polymerase sigma factor 70 region 4 type 2" evidence="8">
    <location>
        <begin position="106"/>
        <end position="158"/>
    </location>
</feature>
<evidence type="ECO:0000256" key="6">
    <source>
        <dbReference type="RuleBase" id="RU000716"/>
    </source>
</evidence>
<dbReference type="Gene3D" id="1.10.10.10">
    <property type="entry name" value="Winged helix-like DNA-binding domain superfamily/Winged helix DNA-binding domain"/>
    <property type="match status" value="1"/>
</dbReference>
<evidence type="ECO:0000256" key="2">
    <source>
        <dbReference type="ARBA" id="ARBA00023015"/>
    </source>
</evidence>
<sequence length="172" mass="20038">MDIRELYERYHRRVFFSAYKVVKSHSLAEDVVQETYLKAYHKLDELTDEEKAGAWLSTIAARKAVDLLRKERRAVVVSLEHIPLPDSLCQKDSLVEATCERHQLEEEIQSSINLLSPKIRDVLHLSFQYSMKEQEIAAFLNITQGAVKSRLHRGRKQLKQKFDQKKSVEKTA</sequence>
<dbReference type="NCBIfam" id="TIGR02937">
    <property type="entry name" value="sigma70-ECF"/>
    <property type="match status" value="1"/>
</dbReference>
<evidence type="ECO:0000256" key="4">
    <source>
        <dbReference type="ARBA" id="ARBA00023125"/>
    </source>
</evidence>
<reference evidence="9 10" key="1">
    <citation type="submission" date="2020-12" db="EMBL/GenBank/DDBJ databases">
        <title>Oil enriched cultivation method for isolating marine PHA-producing bacteria.</title>
        <authorList>
            <person name="Zheng W."/>
            <person name="Yu S."/>
            <person name="Huang Y."/>
        </authorList>
    </citation>
    <scope>NUCLEOTIDE SEQUENCE [LARGE SCALE GENOMIC DNA]</scope>
    <source>
        <strain evidence="9 10">SY-2-6</strain>
    </source>
</reference>
<dbReference type="InterPro" id="IPR014284">
    <property type="entry name" value="RNA_pol_sigma-70_dom"/>
</dbReference>
<dbReference type="InterPro" id="IPR013325">
    <property type="entry name" value="RNA_pol_sigma_r2"/>
</dbReference>
<dbReference type="CDD" id="cd06171">
    <property type="entry name" value="Sigma70_r4"/>
    <property type="match status" value="1"/>
</dbReference>
<dbReference type="EMBL" id="JAEKJY010000009">
    <property type="protein sequence ID" value="MBN8237344.1"/>
    <property type="molecule type" value="Genomic_DNA"/>
</dbReference>
<evidence type="ECO:0000313" key="10">
    <source>
        <dbReference type="Proteomes" id="UP000663970"/>
    </source>
</evidence>
<dbReference type="InterPro" id="IPR007627">
    <property type="entry name" value="RNA_pol_sigma70_r2"/>
</dbReference>
<organism evidence="9 10">
    <name type="scientific">Halobacillus kuroshimensis</name>
    <dbReference type="NCBI Taxonomy" id="302481"/>
    <lineage>
        <taxon>Bacteria</taxon>
        <taxon>Bacillati</taxon>
        <taxon>Bacillota</taxon>
        <taxon>Bacilli</taxon>
        <taxon>Bacillales</taxon>
        <taxon>Bacillaceae</taxon>
        <taxon>Halobacillus</taxon>
    </lineage>
</organism>
<dbReference type="InterPro" id="IPR036388">
    <property type="entry name" value="WH-like_DNA-bd_sf"/>
</dbReference>
<dbReference type="RefSeq" id="WP_206936187.1">
    <property type="nucleotide sequence ID" value="NZ_JAEKJY010000009.1"/>
</dbReference>
<dbReference type="InterPro" id="IPR013324">
    <property type="entry name" value="RNA_pol_sigma_r3/r4-like"/>
</dbReference>
<evidence type="ECO:0000256" key="5">
    <source>
        <dbReference type="ARBA" id="ARBA00023163"/>
    </source>
</evidence>
<evidence type="ECO:0000256" key="3">
    <source>
        <dbReference type="ARBA" id="ARBA00023082"/>
    </source>
</evidence>
<keyword evidence="5 6" id="KW-0804">Transcription</keyword>
<dbReference type="PANTHER" id="PTHR43133">
    <property type="entry name" value="RNA POLYMERASE ECF-TYPE SIGMA FACTO"/>
    <property type="match status" value="1"/>
</dbReference>
<dbReference type="Pfam" id="PF04542">
    <property type="entry name" value="Sigma70_r2"/>
    <property type="match status" value="1"/>
</dbReference>
<dbReference type="PROSITE" id="PS01063">
    <property type="entry name" value="SIGMA70_ECF"/>
    <property type="match status" value="1"/>
</dbReference>
<accession>A0ABS3E178</accession>
<dbReference type="InterPro" id="IPR013249">
    <property type="entry name" value="RNA_pol_sigma70_r4_t2"/>
</dbReference>
<dbReference type="SUPFAM" id="SSF88659">
    <property type="entry name" value="Sigma3 and sigma4 domains of RNA polymerase sigma factors"/>
    <property type="match status" value="1"/>
</dbReference>
<keyword evidence="10" id="KW-1185">Reference proteome</keyword>
<name>A0ABS3E178_9BACI</name>
<keyword evidence="4 6" id="KW-0238">DNA-binding</keyword>
<keyword evidence="2 6" id="KW-0805">Transcription regulation</keyword>
<comment type="caution">
    <text evidence="9">The sequence shown here is derived from an EMBL/GenBank/DDBJ whole genome shotgun (WGS) entry which is preliminary data.</text>
</comment>
<comment type="similarity">
    <text evidence="1 6">Belongs to the sigma-70 factor family. ECF subfamily.</text>
</comment>
<gene>
    <name evidence="9" type="ORF">JF544_19125</name>
</gene>
<evidence type="ECO:0000313" key="9">
    <source>
        <dbReference type="EMBL" id="MBN8237344.1"/>
    </source>
</evidence>
<dbReference type="Pfam" id="PF08281">
    <property type="entry name" value="Sigma70_r4_2"/>
    <property type="match status" value="1"/>
</dbReference>
<dbReference type="InterPro" id="IPR000838">
    <property type="entry name" value="RNA_pol_sigma70_ECF_CS"/>
</dbReference>
<feature type="domain" description="RNA polymerase sigma-70 region 2" evidence="7">
    <location>
        <begin position="6"/>
        <end position="73"/>
    </location>
</feature>